<dbReference type="Gene3D" id="3.40.50.1820">
    <property type="entry name" value="alpha/beta hydrolase"/>
    <property type="match status" value="1"/>
</dbReference>
<protein>
    <submittedName>
        <fullName evidence="4">Phospholipase</fullName>
    </submittedName>
</protein>
<reference evidence="4 5" key="1">
    <citation type="submission" date="2016-11" db="EMBL/GenBank/DDBJ databases">
        <title>Trade-off between light-utilization and light-protection in marine flavobacteria.</title>
        <authorList>
            <person name="Kumagai Y."/>
        </authorList>
    </citation>
    <scope>NUCLEOTIDE SEQUENCE [LARGE SCALE GENOMIC DNA]</scope>
    <source>
        <strain evidence="4 5">JCM 17109</strain>
    </source>
</reference>
<dbReference type="AlphaFoldDB" id="A0A2S9WTC8"/>
<dbReference type="PANTHER" id="PTHR10655">
    <property type="entry name" value="LYSOPHOSPHOLIPASE-RELATED"/>
    <property type="match status" value="1"/>
</dbReference>
<name>A0A2S9WTC8_9FLAO</name>
<dbReference type="InterPro" id="IPR003140">
    <property type="entry name" value="PLipase/COase/thioEstase"/>
</dbReference>
<proteinExistence type="inferred from homology"/>
<accession>A0A2S9WTC8</accession>
<dbReference type="PANTHER" id="PTHR10655:SF17">
    <property type="entry name" value="LYSOPHOSPHOLIPASE-LIKE PROTEIN 1"/>
    <property type="match status" value="1"/>
</dbReference>
<evidence type="ECO:0000313" key="5">
    <source>
        <dbReference type="Proteomes" id="UP000239532"/>
    </source>
</evidence>
<evidence type="ECO:0000313" key="4">
    <source>
        <dbReference type="EMBL" id="PRP66719.1"/>
    </source>
</evidence>
<comment type="caution">
    <text evidence="4">The sequence shown here is derived from an EMBL/GenBank/DDBJ whole genome shotgun (WGS) entry which is preliminary data.</text>
</comment>
<dbReference type="Proteomes" id="UP000239532">
    <property type="component" value="Unassembled WGS sequence"/>
</dbReference>
<sequence>MNTDLSLHYISRPANRKNAPLLILVHGYGSNEQDLFSFAPQMDAGIHIVSVRAPYELPPYGAAWYAIDYTADKGKFSDLNQARQSIQLLKKFVGEVKDRYDVDANSINMLGFSQGAILSMAMALSEPSIFKNVVAMSGYLNEDLVVDMDRLESRFRESELTTNFFISHGTMDQVIPFSWAMQAQPVMERLDVDYVFKQYPMGHGVSPENFHDMKRWLESRL</sequence>
<dbReference type="GO" id="GO:0016787">
    <property type="term" value="F:hydrolase activity"/>
    <property type="evidence" value="ECO:0007669"/>
    <property type="project" value="UniProtKB-KW"/>
</dbReference>
<dbReference type="Pfam" id="PF02230">
    <property type="entry name" value="Abhydrolase_2"/>
    <property type="match status" value="1"/>
</dbReference>
<dbReference type="SUPFAM" id="SSF53474">
    <property type="entry name" value="alpha/beta-Hydrolases"/>
    <property type="match status" value="1"/>
</dbReference>
<dbReference type="EMBL" id="MQUC01000003">
    <property type="protein sequence ID" value="PRP66719.1"/>
    <property type="molecule type" value="Genomic_DNA"/>
</dbReference>
<feature type="domain" description="Phospholipase/carboxylesterase/thioesterase" evidence="3">
    <location>
        <begin position="15"/>
        <end position="218"/>
    </location>
</feature>
<dbReference type="OrthoDB" id="9795555at2"/>
<comment type="similarity">
    <text evidence="1">Belongs to the AB hydrolase superfamily. AB hydrolase 2 family.</text>
</comment>
<dbReference type="RefSeq" id="WP_105982518.1">
    <property type="nucleotide sequence ID" value="NZ_MQUC01000003.1"/>
</dbReference>
<dbReference type="InterPro" id="IPR029058">
    <property type="entry name" value="AB_hydrolase_fold"/>
</dbReference>
<evidence type="ECO:0000256" key="1">
    <source>
        <dbReference type="ARBA" id="ARBA00006499"/>
    </source>
</evidence>
<dbReference type="InterPro" id="IPR050565">
    <property type="entry name" value="LYPA1-2/EST-like"/>
</dbReference>
<gene>
    <name evidence="4" type="ORF">BST86_06200</name>
</gene>
<organism evidence="4 5">
    <name type="scientific">Nonlabens agnitus</name>
    <dbReference type="NCBI Taxonomy" id="870484"/>
    <lineage>
        <taxon>Bacteria</taxon>
        <taxon>Pseudomonadati</taxon>
        <taxon>Bacteroidota</taxon>
        <taxon>Flavobacteriia</taxon>
        <taxon>Flavobacteriales</taxon>
        <taxon>Flavobacteriaceae</taxon>
        <taxon>Nonlabens</taxon>
    </lineage>
</organism>
<evidence type="ECO:0000256" key="2">
    <source>
        <dbReference type="ARBA" id="ARBA00022801"/>
    </source>
</evidence>
<keyword evidence="2" id="KW-0378">Hydrolase</keyword>
<evidence type="ECO:0000259" key="3">
    <source>
        <dbReference type="Pfam" id="PF02230"/>
    </source>
</evidence>
<keyword evidence="5" id="KW-1185">Reference proteome</keyword>